<evidence type="ECO:0000256" key="2">
    <source>
        <dbReference type="ARBA" id="ARBA00006727"/>
    </source>
</evidence>
<evidence type="ECO:0000313" key="6">
    <source>
        <dbReference type="Proteomes" id="UP000750334"/>
    </source>
</evidence>
<comment type="subcellular location">
    <subcellularLocation>
        <location evidence="1">Membrane</location>
        <topology evidence="1">Multi-pass membrane protein</topology>
    </subcellularLocation>
</comment>
<dbReference type="GO" id="GO:0016020">
    <property type="term" value="C:membrane"/>
    <property type="evidence" value="ECO:0007669"/>
    <property type="project" value="UniProtKB-SubCell"/>
</dbReference>
<dbReference type="SUPFAM" id="SSF103473">
    <property type="entry name" value="MFS general substrate transporter"/>
    <property type="match status" value="1"/>
</dbReference>
<dbReference type="Proteomes" id="UP000750334">
    <property type="component" value="Unassembled WGS sequence"/>
</dbReference>
<evidence type="ECO:0000256" key="3">
    <source>
        <dbReference type="SAM" id="Phobius"/>
    </source>
</evidence>
<reference evidence="5 6" key="1">
    <citation type="submission" date="2020-11" db="EMBL/GenBank/DDBJ databases">
        <title>Kefir isolates.</title>
        <authorList>
            <person name="Marcisauskas S."/>
            <person name="Kim Y."/>
            <person name="Blasche S."/>
        </authorList>
    </citation>
    <scope>NUCLEOTIDE SEQUENCE [LARGE SCALE GENOMIC DNA]</scope>
    <source>
        <strain evidence="5 6">OG2</strain>
    </source>
</reference>
<dbReference type="AlphaFoldDB" id="A0A9P6WGD5"/>
<sequence>MADRVFSKPVVIVNDSSHESNDSLHTEILTEISIIPRNRVFRGIATVIAGFLCNFIVFGISFSYGVFQDYYTDPTNGPLKHYSNSKVALIGSSATALTYIFGILNGKMLAYFEVPWKVMTIGCVAMSLGLILASFCNEIYQFVLTQGILYGIGSSFLYMPPVVCAPLFFKKYKAFMMGFLFAGTGVGAFAMALITRKLLSVVGWRWSLRILGFMNIFIGLVASALVNVPPGLNFSKNNRIINFSNLKSAKVISQLGASLFQSAGYIIPLIYMSKYANTLQYSNTQGAWFIGINNLINATFKIIIGFAADRTGRLNMIIICNFLSTLSIFALWLIGTRDVFVSFVVLYGVFSGAIISLLPTCLIDLFGASQYQALTSLMYFCRGIGSMLGTPIAGLLIKNNGFITKDYQNAIIYNGVLLSVSTILLGVMRYMYFKETGVFNKVNIPF</sequence>
<dbReference type="PANTHER" id="PTHR11360">
    <property type="entry name" value="MONOCARBOXYLATE TRANSPORTER"/>
    <property type="match status" value="1"/>
</dbReference>
<feature type="transmembrane region" description="Helical" evidence="3">
    <location>
        <begin position="147"/>
        <end position="168"/>
    </location>
</feature>
<organism evidence="5 6">
    <name type="scientific">Maudiozyma exigua</name>
    <name type="common">Yeast</name>
    <name type="synonym">Kazachstania exigua</name>
    <dbReference type="NCBI Taxonomy" id="34358"/>
    <lineage>
        <taxon>Eukaryota</taxon>
        <taxon>Fungi</taxon>
        <taxon>Dikarya</taxon>
        <taxon>Ascomycota</taxon>
        <taxon>Saccharomycotina</taxon>
        <taxon>Saccharomycetes</taxon>
        <taxon>Saccharomycetales</taxon>
        <taxon>Saccharomycetaceae</taxon>
        <taxon>Maudiozyma</taxon>
    </lineage>
</organism>
<dbReference type="Gene3D" id="1.20.1250.20">
    <property type="entry name" value="MFS general substrate transporter like domains"/>
    <property type="match status" value="2"/>
</dbReference>
<feature type="transmembrane region" description="Helical" evidence="3">
    <location>
        <begin position="249"/>
        <end position="267"/>
    </location>
</feature>
<feature type="transmembrane region" description="Helical" evidence="3">
    <location>
        <begin position="314"/>
        <end position="334"/>
    </location>
</feature>
<evidence type="ECO:0000313" key="5">
    <source>
        <dbReference type="EMBL" id="KAG0671419.1"/>
    </source>
</evidence>
<proteinExistence type="inferred from homology"/>
<dbReference type="InterPro" id="IPR020846">
    <property type="entry name" value="MFS_dom"/>
</dbReference>
<dbReference type="InterPro" id="IPR011701">
    <property type="entry name" value="MFS"/>
</dbReference>
<dbReference type="InterPro" id="IPR036259">
    <property type="entry name" value="MFS_trans_sf"/>
</dbReference>
<evidence type="ECO:0000259" key="4">
    <source>
        <dbReference type="PROSITE" id="PS50850"/>
    </source>
</evidence>
<protein>
    <recommendedName>
        <fullName evidence="4">Major facilitator superfamily (MFS) profile domain-containing protein</fullName>
    </recommendedName>
</protein>
<keyword evidence="3" id="KW-0812">Transmembrane</keyword>
<gene>
    <name evidence="5" type="ORF">C6P45_000586</name>
</gene>
<name>A0A9P6WGD5_MAUEX</name>
<keyword evidence="3" id="KW-1133">Transmembrane helix</keyword>
<dbReference type="GO" id="GO:0022857">
    <property type="term" value="F:transmembrane transporter activity"/>
    <property type="evidence" value="ECO:0007669"/>
    <property type="project" value="InterPro"/>
</dbReference>
<dbReference type="PANTHER" id="PTHR11360:SF284">
    <property type="entry name" value="EG:103B4.3 PROTEIN-RELATED"/>
    <property type="match status" value="1"/>
</dbReference>
<feature type="transmembrane region" description="Helical" evidence="3">
    <location>
        <begin position="175"/>
        <end position="194"/>
    </location>
</feature>
<feature type="transmembrane region" description="Helical" evidence="3">
    <location>
        <begin position="379"/>
        <end position="398"/>
    </location>
</feature>
<dbReference type="Pfam" id="PF07690">
    <property type="entry name" value="MFS_1"/>
    <property type="match status" value="2"/>
</dbReference>
<dbReference type="EMBL" id="PUHR01000012">
    <property type="protein sequence ID" value="KAG0671419.1"/>
    <property type="molecule type" value="Genomic_DNA"/>
</dbReference>
<feature type="transmembrane region" description="Helical" evidence="3">
    <location>
        <begin position="44"/>
        <end position="67"/>
    </location>
</feature>
<dbReference type="PROSITE" id="PS50850">
    <property type="entry name" value="MFS"/>
    <property type="match status" value="1"/>
</dbReference>
<dbReference type="InterPro" id="IPR050327">
    <property type="entry name" value="Proton-linked_MCT"/>
</dbReference>
<feature type="transmembrane region" description="Helical" evidence="3">
    <location>
        <begin position="410"/>
        <end position="432"/>
    </location>
</feature>
<feature type="transmembrane region" description="Helical" evidence="3">
    <location>
        <begin position="116"/>
        <end position="135"/>
    </location>
</feature>
<feature type="transmembrane region" description="Helical" evidence="3">
    <location>
        <begin position="287"/>
        <end position="307"/>
    </location>
</feature>
<comment type="caution">
    <text evidence="5">The sequence shown here is derived from an EMBL/GenBank/DDBJ whole genome shotgun (WGS) entry which is preliminary data.</text>
</comment>
<evidence type="ECO:0000256" key="1">
    <source>
        <dbReference type="ARBA" id="ARBA00004141"/>
    </source>
</evidence>
<keyword evidence="3" id="KW-0472">Membrane</keyword>
<feature type="transmembrane region" description="Helical" evidence="3">
    <location>
        <begin position="206"/>
        <end position="228"/>
    </location>
</feature>
<accession>A0A9P6WGD5</accession>
<feature type="transmembrane region" description="Helical" evidence="3">
    <location>
        <begin position="87"/>
        <end position="104"/>
    </location>
</feature>
<dbReference type="OrthoDB" id="410267at2759"/>
<feature type="transmembrane region" description="Helical" evidence="3">
    <location>
        <begin position="340"/>
        <end position="367"/>
    </location>
</feature>
<feature type="domain" description="Major facilitator superfamily (MFS) profile" evidence="4">
    <location>
        <begin position="42"/>
        <end position="437"/>
    </location>
</feature>
<keyword evidence="6" id="KW-1185">Reference proteome</keyword>
<comment type="similarity">
    <text evidence="2">Belongs to the major facilitator superfamily. Monocarboxylate porter (TC 2.A.1.13) family.</text>
</comment>